<dbReference type="EMBL" id="FNKY01000001">
    <property type="protein sequence ID" value="SDQ75486.1"/>
    <property type="molecule type" value="Genomic_DNA"/>
</dbReference>
<comment type="caution">
    <text evidence="1">The sequence shown here is derived from an EMBL/GenBank/DDBJ whole genome shotgun (WGS) entry which is preliminary data.</text>
</comment>
<evidence type="ECO:0000313" key="2">
    <source>
        <dbReference type="Proteomes" id="UP000183471"/>
    </source>
</evidence>
<reference evidence="1 2" key="1">
    <citation type="submission" date="2016-10" db="EMBL/GenBank/DDBJ databases">
        <authorList>
            <person name="Varghese N."/>
            <person name="Submissions S."/>
        </authorList>
    </citation>
    <scope>NUCLEOTIDE SEQUENCE [LARGE SCALE GENOMIC DNA]</scope>
    <source>
        <strain evidence="1 2">Nl1</strain>
    </source>
</reference>
<dbReference type="Gene3D" id="3.30.470.20">
    <property type="entry name" value="ATP-grasp fold, B domain"/>
    <property type="match status" value="1"/>
</dbReference>
<evidence type="ECO:0000313" key="1">
    <source>
        <dbReference type="EMBL" id="SDQ75486.1"/>
    </source>
</evidence>
<gene>
    <name evidence="1" type="ORF">SAMN05216402_2157</name>
</gene>
<evidence type="ECO:0008006" key="3">
    <source>
        <dbReference type="Google" id="ProtNLM"/>
    </source>
</evidence>
<name>A0ABY0TFL1_9PROT</name>
<dbReference type="Proteomes" id="UP000183471">
    <property type="component" value="Unassembled WGS sequence"/>
</dbReference>
<sequence>MLLISGGEHDPNIAHLLKITRKRKIPTSKILFGPNTHPSIHWDIQANRLLLDGMQLEPGAAFLRYDVFNHMADAREQTAFRAHAWYAAIAGWIASRIDIRAFNRNGEPNVLKPAILRMALESGMNVPRSLISNDIERINEETGGDFTKWIGKPVCGGEYTQILDDLIGKVAQRGGAAAAPAIIQERLVSPDVRIFRVGKEFMAFGIESKEIDYRVDSACKLSMIASPPKQLTRQLKRLTDRIGLNFAAADYKTCGDTGKLKFLEVNTAPMFVAFDRAGKGSITDAMLHFLLHP</sequence>
<protein>
    <recommendedName>
        <fullName evidence="3">ATP-grasp domain-containing protein</fullName>
    </recommendedName>
</protein>
<dbReference type="SUPFAM" id="SSF56059">
    <property type="entry name" value="Glutathione synthetase ATP-binding domain-like"/>
    <property type="match status" value="1"/>
</dbReference>
<keyword evidence="2" id="KW-1185">Reference proteome</keyword>
<proteinExistence type="predicted"/>
<dbReference type="RefSeq" id="WP_074632319.1">
    <property type="nucleotide sequence ID" value="NZ_FNKY01000001.1"/>
</dbReference>
<organism evidence="1 2">
    <name type="scientific">Nitrosospira multiformis</name>
    <dbReference type="NCBI Taxonomy" id="1231"/>
    <lineage>
        <taxon>Bacteria</taxon>
        <taxon>Pseudomonadati</taxon>
        <taxon>Pseudomonadota</taxon>
        <taxon>Betaproteobacteria</taxon>
        <taxon>Nitrosomonadales</taxon>
        <taxon>Nitrosomonadaceae</taxon>
        <taxon>Nitrosospira</taxon>
    </lineage>
</organism>
<accession>A0ABY0TFL1</accession>